<dbReference type="PROSITE" id="PS01129">
    <property type="entry name" value="PSI_RLU"/>
    <property type="match status" value="1"/>
</dbReference>
<feature type="compositionally biased region" description="Basic residues" evidence="11">
    <location>
        <begin position="1"/>
        <end position="10"/>
    </location>
</feature>
<dbReference type="SUPFAM" id="SSF55120">
    <property type="entry name" value="Pseudouridine synthase"/>
    <property type="match status" value="1"/>
</dbReference>
<feature type="compositionally biased region" description="Basic and acidic residues" evidence="11">
    <location>
        <begin position="51"/>
        <end position="80"/>
    </location>
</feature>
<dbReference type="EMBL" id="CP050066">
    <property type="protein sequence ID" value="QIP09210.1"/>
    <property type="molecule type" value="Genomic_DNA"/>
</dbReference>
<keyword evidence="10" id="KW-0694">RNA-binding</keyword>
<feature type="region of interest" description="Disordered" evidence="11">
    <location>
        <begin position="1"/>
        <end position="83"/>
    </location>
</feature>
<gene>
    <name evidence="13" type="ORF">HAV00_24435</name>
</gene>
<reference evidence="13 14" key="1">
    <citation type="journal article" date="2020" name="Int. J. Syst. Evol. Microbiol.">
        <title>Description and complete genome sequences of Bradyrhizobium symbiodeficiens sp. nov., a non-symbiotic bacterium associated with legumes native to Canada.</title>
        <authorList>
            <person name="Bromfield E.S.P."/>
            <person name="Cloutier S."/>
            <person name="Nguyen H.D.T."/>
        </authorList>
    </citation>
    <scope>NUCLEOTIDE SEQUENCE [LARGE SCALE GENOMIC DNA]</scope>
    <source>
        <strain evidence="13 14">101S1MB</strain>
    </source>
</reference>
<dbReference type="CDD" id="cd00165">
    <property type="entry name" value="S4"/>
    <property type="match status" value="1"/>
</dbReference>
<accession>A0A6G9A9T2</accession>
<evidence type="ECO:0000313" key="13">
    <source>
        <dbReference type="EMBL" id="QIP09210.1"/>
    </source>
</evidence>
<keyword evidence="2 13" id="KW-0413">Isomerase</keyword>
<evidence type="ECO:0000256" key="7">
    <source>
        <dbReference type="ARBA" id="ARBA00042840"/>
    </source>
</evidence>
<evidence type="ECO:0000256" key="9">
    <source>
        <dbReference type="PIRSR" id="PIRSR606225-1"/>
    </source>
</evidence>
<comment type="catalytic activity">
    <reaction evidence="3">
        <text>uridine(1911/1915/1917) in 23S rRNA = pseudouridine(1911/1915/1917) in 23S rRNA</text>
        <dbReference type="Rhea" id="RHEA:42524"/>
        <dbReference type="Rhea" id="RHEA-COMP:10097"/>
        <dbReference type="Rhea" id="RHEA-COMP:10098"/>
        <dbReference type="ChEBI" id="CHEBI:65314"/>
        <dbReference type="ChEBI" id="CHEBI:65315"/>
        <dbReference type="EC" id="5.4.99.23"/>
    </reaction>
</comment>
<comment type="similarity">
    <text evidence="1">Belongs to the pseudouridine synthase RluA family.</text>
</comment>
<dbReference type="PANTHER" id="PTHR21600">
    <property type="entry name" value="MITOCHONDRIAL RNA PSEUDOURIDINE SYNTHASE"/>
    <property type="match status" value="1"/>
</dbReference>
<dbReference type="SMART" id="SM00363">
    <property type="entry name" value="S4"/>
    <property type="match status" value="1"/>
</dbReference>
<dbReference type="GO" id="GO:0003723">
    <property type="term" value="F:RNA binding"/>
    <property type="evidence" value="ECO:0007669"/>
    <property type="project" value="UniProtKB-KW"/>
</dbReference>
<evidence type="ECO:0000256" key="8">
    <source>
        <dbReference type="ARBA" id="ARBA00043148"/>
    </source>
</evidence>
<dbReference type="GO" id="GO:0160140">
    <property type="term" value="F:23S rRNA pseudouridine(1911/1915/1917) synthase activity"/>
    <property type="evidence" value="ECO:0007669"/>
    <property type="project" value="UniProtKB-EC"/>
</dbReference>
<dbReference type="NCBIfam" id="TIGR00005">
    <property type="entry name" value="rluA_subfam"/>
    <property type="match status" value="1"/>
</dbReference>
<dbReference type="InterPro" id="IPR006225">
    <property type="entry name" value="PsdUridine_synth_RluC/D"/>
</dbReference>
<organism evidence="13 14">
    <name type="scientific">Bradyrhizobium symbiodeficiens</name>
    <dbReference type="NCBI Taxonomy" id="1404367"/>
    <lineage>
        <taxon>Bacteria</taxon>
        <taxon>Pseudomonadati</taxon>
        <taxon>Pseudomonadota</taxon>
        <taxon>Alphaproteobacteria</taxon>
        <taxon>Hyphomicrobiales</taxon>
        <taxon>Nitrobacteraceae</taxon>
        <taxon>Bradyrhizobium</taxon>
    </lineage>
</organism>
<evidence type="ECO:0000256" key="6">
    <source>
        <dbReference type="ARBA" id="ARBA00042264"/>
    </source>
</evidence>
<dbReference type="Pfam" id="PF00849">
    <property type="entry name" value="PseudoU_synth_2"/>
    <property type="match status" value="1"/>
</dbReference>
<dbReference type="PROSITE" id="PS50889">
    <property type="entry name" value="S4"/>
    <property type="match status" value="1"/>
</dbReference>
<feature type="domain" description="RNA-binding S4" evidence="12">
    <location>
        <begin position="100"/>
        <end position="161"/>
    </location>
</feature>
<dbReference type="CDD" id="cd02869">
    <property type="entry name" value="PseudoU_synth_RluA_like"/>
    <property type="match status" value="1"/>
</dbReference>
<dbReference type="InterPro" id="IPR002942">
    <property type="entry name" value="S4_RNA-bd"/>
</dbReference>
<evidence type="ECO:0000256" key="4">
    <source>
        <dbReference type="ARBA" id="ARBA00038942"/>
    </source>
</evidence>
<evidence type="ECO:0000256" key="5">
    <source>
        <dbReference type="ARBA" id="ARBA00040039"/>
    </source>
</evidence>
<dbReference type="InterPro" id="IPR050188">
    <property type="entry name" value="RluA_PseudoU_synthase"/>
</dbReference>
<evidence type="ECO:0000259" key="12">
    <source>
        <dbReference type="SMART" id="SM00363"/>
    </source>
</evidence>
<dbReference type="RefSeq" id="WP_166468999.1">
    <property type="nucleotide sequence ID" value="NZ_CP050066.2"/>
</dbReference>
<sequence>MSRRIKRMNPKPRERDERKEARPFKARSAKKAGPRPGAKPGGKPPRFAAEPVERRAPKAELKRSELKRSELERPAPEKPVEALLPTKVQTVKVTADENNMRVDRFLEVRFPGLSFSHIQRVVRKGELRVDGKRVDSKDRLEEGQSVRIPPLKLDTPKAASPLSEAAQKTLATLKEMTLYEDDDVLVLNKPFGLAVQGGSGTTRHIDQMLEVMRDSKGQKPRLVHRIDKDTSGCLLIAKTRFAASHLTGAFRSRSARKTYWALVPGLPKPKQGRISTFLAKEESEDDTIMRIAQHGDEGASHAVTYYAVVETAGNKLTWVSLKPVTGRTHQLRAHMEHIGHPIVGDPKYFNIENWKLPGGLQNRLHLLARRIVIPHPRGGVIDATAPLPQHMQQSWNLLGLDASRFDPIENAPEE</sequence>
<dbReference type="PANTHER" id="PTHR21600:SF44">
    <property type="entry name" value="RIBOSOMAL LARGE SUBUNIT PSEUDOURIDINE SYNTHASE D"/>
    <property type="match status" value="1"/>
</dbReference>
<dbReference type="InterPro" id="IPR020103">
    <property type="entry name" value="PsdUridine_synth_cat_dom_sf"/>
</dbReference>
<feature type="compositionally biased region" description="Basic residues" evidence="11">
    <location>
        <begin position="24"/>
        <end position="33"/>
    </location>
</feature>
<dbReference type="EC" id="5.4.99.23" evidence="4"/>
<dbReference type="InterPro" id="IPR006145">
    <property type="entry name" value="PsdUridine_synth_RsuA/RluA"/>
</dbReference>
<evidence type="ECO:0000256" key="11">
    <source>
        <dbReference type="SAM" id="MobiDB-lite"/>
    </source>
</evidence>
<dbReference type="AlphaFoldDB" id="A0A6G9A9T2"/>
<dbReference type="Pfam" id="PF01479">
    <property type="entry name" value="S4"/>
    <property type="match status" value="1"/>
</dbReference>
<dbReference type="InterPro" id="IPR006224">
    <property type="entry name" value="PsdUridine_synth_RluA-like_CS"/>
</dbReference>
<evidence type="ECO:0000313" key="14">
    <source>
        <dbReference type="Proteomes" id="UP000500895"/>
    </source>
</evidence>
<evidence type="ECO:0000256" key="10">
    <source>
        <dbReference type="PROSITE-ProRule" id="PRU00182"/>
    </source>
</evidence>
<feature type="active site" evidence="9">
    <location>
        <position position="227"/>
    </location>
</feature>
<dbReference type="Proteomes" id="UP000500895">
    <property type="component" value="Chromosome"/>
</dbReference>
<dbReference type="InterPro" id="IPR036986">
    <property type="entry name" value="S4_RNA-bd_sf"/>
</dbReference>
<proteinExistence type="inferred from homology"/>
<feature type="compositionally biased region" description="Basic and acidic residues" evidence="11">
    <location>
        <begin position="11"/>
        <end position="23"/>
    </location>
</feature>
<evidence type="ECO:0000256" key="1">
    <source>
        <dbReference type="ARBA" id="ARBA00010876"/>
    </source>
</evidence>
<protein>
    <recommendedName>
        <fullName evidence="5">Ribosomal large subunit pseudouridine synthase D</fullName>
        <ecNumber evidence="4">5.4.99.23</ecNumber>
    </recommendedName>
    <alternativeName>
        <fullName evidence="6">23S rRNA pseudouridine(1911/1915/1917) synthase</fullName>
    </alternativeName>
    <alternativeName>
        <fullName evidence="7">rRNA pseudouridylate synthase D</fullName>
    </alternativeName>
    <alternativeName>
        <fullName evidence="8">rRNA-uridine isomerase D</fullName>
    </alternativeName>
</protein>
<evidence type="ECO:0000256" key="3">
    <source>
        <dbReference type="ARBA" id="ARBA00036882"/>
    </source>
</evidence>
<evidence type="ECO:0000256" key="2">
    <source>
        <dbReference type="ARBA" id="ARBA00023235"/>
    </source>
</evidence>
<dbReference type="Gene3D" id="3.10.290.10">
    <property type="entry name" value="RNA-binding S4 domain"/>
    <property type="match status" value="1"/>
</dbReference>
<dbReference type="GO" id="GO:0000455">
    <property type="term" value="P:enzyme-directed rRNA pseudouridine synthesis"/>
    <property type="evidence" value="ECO:0007669"/>
    <property type="project" value="UniProtKB-ARBA"/>
</dbReference>
<dbReference type="SUPFAM" id="SSF55174">
    <property type="entry name" value="Alpha-L RNA-binding motif"/>
    <property type="match status" value="1"/>
</dbReference>
<dbReference type="Gene3D" id="3.30.2350.10">
    <property type="entry name" value="Pseudouridine synthase"/>
    <property type="match status" value="1"/>
</dbReference>
<name>A0A6G9A9T2_9BRAD</name>